<dbReference type="EMBL" id="LQCI01000052">
    <property type="protein sequence ID" value="KZB79210.1"/>
    <property type="molecule type" value="Genomic_DNA"/>
</dbReference>
<dbReference type="AlphaFoldDB" id="A0A154M455"/>
<reference evidence="3 5" key="2">
    <citation type="submission" date="2016-11" db="EMBL/GenBank/DDBJ databases">
        <title>Genome sequencing of Amycolatopsis regifaucium.</title>
        <authorList>
            <person name="Mayilraj S."/>
            <person name="Kaur N."/>
        </authorList>
    </citation>
    <scope>NUCLEOTIDE SEQUENCE [LARGE SCALE GENOMIC DNA]</scope>
    <source>
        <strain evidence="3 5">GY080</strain>
    </source>
</reference>
<proteinExistence type="predicted"/>
<feature type="region of interest" description="Disordered" evidence="1">
    <location>
        <begin position="1"/>
        <end position="79"/>
    </location>
</feature>
<evidence type="ECO:0000313" key="4">
    <source>
        <dbReference type="Proteomes" id="UP000076321"/>
    </source>
</evidence>
<feature type="compositionally biased region" description="Basic and acidic residues" evidence="1">
    <location>
        <begin position="11"/>
        <end position="24"/>
    </location>
</feature>
<gene>
    <name evidence="3" type="ORF">ATP06_0216230</name>
    <name evidence="2" type="ORF">AVL48_16550</name>
</gene>
<feature type="compositionally biased region" description="Basic and acidic residues" evidence="1">
    <location>
        <begin position="41"/>
        <end position="54"/>
    </location>
</feature>
<keyword evidence="5" id="KW-1185">Reference proteome</keyword>
<dbReference type="Proteomes" id="UP000186883">
    <property type="component" value="Unassembled WGS sequence"/>
</dbReference>
<accession>A0A154M455</accession>
<organism evidence="2 4">
    <name type="scientific">Amycolatopsis regifaucium</name>
    <dbReference type="NCBI Taxonomy" id="546365"/>
    <lineage>
        <taxon>Bacteria</taxon>
        <taxon>Bacillati</taxon>
        <taxon>Actinomycetota</taxon>
        <taxon>Actinomycetes</taxon>
        <taxon>Pseudonocardiales</taxon>
        <taxon>Pseudonocardiaceae</taxon>
        <taxon>Amycolatopsis</taxon>
    </lineage>
</organism>
<dbReference type="EMBL" id="LOBU02000013">
    <property type="protein sequence ID" value="OKA07393.1"/>
    <property type="molecule type" value="Genomic_DNA"/>
</dbReference>
<name>A0A154M455_9PSEU</name>
<evidence type="ECO:0000256" key="1">
    <source>
        <dbReference type="SAM" id="MobiDB-lite"/>
    </source>
</evidence>
<dbReference type="Proteomes" id="UP000076321">
    <property type="component" value="Unassembled WGS sequence"/>
</dbReference>
<comment type="caution">
    <text evidence="2">The sequence shown here is derived from an EMBL/GenBank/DDBJ whole genome shotgun (WGS) entry which is preliminary data.</text>
</comment>
<sequence length="79" mass="8541">MSGRPPVTAPADDHPFGEREHSPKPDIGNLNTPDSWSAAPERQRDVEDAVEHDGAGANQGSLRHRRISVHVKQTAGRLG</sequence>
<protein>
    <submittedName>
        <fullName evidence="2">Uncharacterized protein</fullName>
    </submittedName>
</protein>
<evidence type="ECO:0000313" key="2">
    <source>
        <dbReference type="EMBL" id="KZB79210.1"/>
    </source>
</evidence>
<reference evidence="2 4" key="1">
    <citation type="submission" date="2015-12" db="EMBL/GenBank/DDBJ databases">
        <title>Amycolatopsis regifaucium genome sequencing and assembly.</title>
        <authorList>
            <person name="Mayilraj S."/>
        </authorList>
    </citation>
    <scope>NUCLEOTIDE SEQUENCE [LARGE SCALE GENOMIC DNA]</scope>
    <source>
        <strain evidence="2 4">GY080</strain>
    </source>
</reference>
<evidence type="ECO:0000313" key="5">
    <source>
        <dbReference type="Proteomes" id="UP000186883"/>
    </source>
</evidence>
<evidence type="ECO:0000313" key="3">
    <source>
        <dbReference type="EMBL" id="OKA07393.1"/>
    </source>
</evidence>